<name>A0ABQ4Z3R0_9ASTR</name>
<gene>
    <name evidence="1" type="ORF">Tco_0750392</name>
</gene>
<sequence length="94" mass="10733">MDNPNPPPEVSPSFLTEKVLKLNSILESLNLKPQASYSRVVCKKVMDSDVMLVELIKDDEYPSDNELNVDDDVGEEEFERNHFDKFPTCSELLT</sequence>
<reference evidence="1" key="1">
    <citation type="journal article" date="2022" name="Int. J. Mol. Sci.">
        <title>Draft Genome of Tanacetum Coccineum: Genomic Comparison of Closely Related Tanacetum-Family Plants.</title>
        <authorList>
            <person name="Yamashiro T."/>
            <person name="Shiraishi A."/>
            <person name="Nakayama K."/>
            <person name="Satake H."/>
        </authorList>
    </citation>
    <scope>NUCLEOTIDE SEQUENCE</scope>
</reference>
<dbReference type="EMBL" id="BQNB010010930">
    <property type="protein sequence ID" value="GJS83851.1"/>
    <property type="molecule type" value="Genomic_DNA"/>
</dbReference>
<protein>
    <submittedName>
        <fullName evidence="1">Uncharacterized protein</fullName>
    </submittedName>
</protein>
<organism evidence="1 2">
    <name type="scientific">Tanacetum coccineum</name>
    <dbReference type="NCBI Taxonomy" id="301880"/>
    <lineage>
        <taxon>Eukaryota</taxon>
        <taxon>Viridiplantae</taxon>
        <taxon>Streptophyta</taxon>
        <taxon>Embryophyta</taxon>
        <taxon>Tracheophyta</taxon>
        <taxon>Spermatophyta</taxon>
        <taxon>Magnoliopsida</taxon>
        <taxon>eudicotyledons</taxon>
        <taxon>Gunneridae</taxon>
        <taxon>Pentapetalae</taxon>
        <taxon>asterids</taxon>
        <taxon>campanulids</taxon>
        <taxon>Asterales</taxon>
        <taxon>Asteraceae</taxon>
        <taxon>Asteroideae</taxon>
        <taxon>Anthemideae</taxon>
        <taxon>Anthemidinae</taxon>
        <taxon>Tanacetum</taxon>
    </lineage>
</organism>
<reference evidence="1" key="2">
    <citation type="submission" date="2022-01" db="EMBL/GenBank/DDBJ databases">
        <authorList>
            <person name="Yamashiro T."/>
            <person name="Shiraishi A."/>
            <person name="Satake H."/>
            <person name="Nakayama K."/>
        </authorList>
    </citation>
    <scope>NUCLEOTIDE SEQUENCE</scope>
</reference>
<proteinExistence type="predicted"/>
<keyword evidence="2" id="KW-1185">Reference proteome</keyword>
<dbReference type="Proteomes" id="UP001151760">
    <property type="component" value="Unassembled WGS sequence"/>
</dbReference>
<evidence type="ECO:0000313" key="1">
    <source>
        <dbReference type="EMBL" id="GJS83851.1"/>
    </source>
</evidence>
<comment type="caution">
    <text evidence="1">The sequence shown here is derived from an EMBL/GenBank/DDBJ whole genome shotgun (WGS) entry which is preliminary data.</text>
</comment>
<evidence type="ECO:0000313" key="2">
    <source>
        <dbReference type="Proteomes" id="UP001151760"/>
    </source>
</evidence>
<accession>A0ABQ4Z3R0</accession>